<dbReference type="PANTHER" id="PTHR43480">
    <property type="entry name" value="ACYL-[ACYL-CARRIER-PROTEIN]--UDP-N-ACETYLGLUCOSAMINE O-ACYLTRANSFERASE"/>
    <property type="match status" value="1"/>
</dbReference>
<keyword evidence="5" id="KW-0677">Repeat</keyword>
<evidence type="ECO:0000256" key="6">
    <source>
        <dbReference type="ARBA" id="ARBA00023098"/>
    </source>
</evidence>
<dbReference type="SUPFAM" id="SSF51161">
    <property type="entry name" value="Trimeric LpxA-like enzymes"/>
    <property type="match status" value="1"/>
</dbReference>
<dbReference type="Gene3D" id="1.20.1180.10">
    <property type="entry name" value="Udp N-acetylglucosamine O-acyltransferase, C-terminal domain"/>
    <property type="match status" value="1"/>
</dbReference>
<dbReference type="CDD" id="cd03351">
    <property type="entry name" value="LbH_UDP-GlcNAc_AT"/>
    <property type="match status" value="1"/>
</dbReference>
<reference evidence="8 9" key="1">
    <citation type="submission" date="2016-12" db="EMBL/GenBank/DDBJ databases">
        <title>The genome of dimorphic prosthecate Glycocaulis alkaliphilus 6b-8t, isolated from crude oil dictates its adaptability in petroleum environments.</title>
        <authorList>
            <person name="Wu X.-L."/>
            <person name="Geng S."/>
        </authorList>
    </citation>
    <scope>NUCLEOTIDE SEQUENCE [LARGE SCALE GENOMIC DNA]</scope>
    <source>
        <strain evidence="8 9">6B-8</strain>
    </source>
</reference>
<dbReference type="InterPro" id="IPR037157">
    <property type="entry name" value="Acetyltransf_C_sf"/>
</dbReference>
<dbReference type="KEGG" id="gak:X907_1764"/>
<keyword evidence="7 8" id="KW-0012">Acyltransferase</keyword>
<dbReference type="AlphaFoldDB" id="A0A3T0EA15"/>
<dbReference type="Gene3D" id="2.160.10.10">
    <property type="entry name" value="Hexapeptide repeat proteins"/>
    <property type="match status" value="1"/>
</dbReference>
<evidence type="ECO:0000256" key="7">
    <source>
        <dbReference type="ARBA" id="ARBA00023315"/>
    </source>
</evidence>
<dbReference type="EMBL" id="CP018911">
    <property type="protein sequence ID" value="AZU04295.1"/>
    <property type="molecule type" value="Genomic_DNA"/>
</dbReference>
<evidence type="ECO:0000256" key="5">
    <source>
        <dbReference type="ARBA" id="ARBA00022737"/>
    </source>
</evidence>
<dbReference type="NCBIfam" id="NF003657">
    <property type="entry name" value="PRK05289.1"/>
    <property type="match status" value="1"/>
</dbReference>
<dbReference type="GO" id="GO:0008780">
    <property type="term" value="F:acyl-[acyl-carrier-protein]-UDP-N-acetylglucosamine O-acyltransferase activity"/>
    <property type="evidence" value="ECO:0007669"/>
    <property type="project" value="InterPro"/>
</dbReference>
<keyword evidence="3" id="KW-0441">Lipid A biosynthesis</keyword>
<keyword evidence="2" id="KW-0444">Lipid biosynthesis</keyword>
<dbReference type="RefSeq" id="WP_127567122.1">
    <property type="nucleotide sequence ID" value="NZ_BMFB01000003.1"/>
</dbReference>
<dbReference type="PANTHER" id="PTHR43480:SF1">
    <property type="entry name" value="ACYL-[ACYL-CARRIER-PROTEIN]--UDP-N-ACETYLGLUCOSAMINE O-ACYLTRANSFERASE, MITOCHONDRIAL-RELATED"/>
    <property type="match status" value="1"/>
</dbReference>
<evidence type="ECO:0000313" key="9">
    <source>
        <dbReference type="Proteomes" id="UP000286954"/>
    </source>
</evidence>
<evidence type="ECO:0000313" key="8">
    <source>
        <dbReference type="EMBL" id="AZU04295.1"/>
    </source>
</evidence>
<dbReference type="InterPro" id="IPR018357">
    <property type="entry name" value="Hexapep_transf_CS"/>
</dbReference>
<dbReference type="Pfam" id="PF13720">
    <property type="entry name" value="Acetyltransf_11"/>
    <property type="match status" value="1"/>
</dbReference>
<protein>
    <submittedName>
        <fullName evidence="8">UDP-N-acetylglucosamine acyltransferase</fullName>
    </submittedName>
</protein>
<accession>A0A3T0EA15</accession>
<dbReference type="NCBIfam" id="TIGR01852">
    <property type="entry name" value="lipid_A_lpxA"/>
    <property type="match status" value="1"/>
</dbReference>
<dbReference type="InterPro" id="IPR011004">
    <property type="entry name" value="Trimer_LpxA-like_sf"/>
</dbReference>
<keyword evidence="9" id="KW-1185">Reference proteome</keyword>
<keyword evidence="1" id="KW-0963">Cytoplasm</keyword>
<name>A0A3T0EA15_9PROT</name>
<keyword evidence="4 8" id="KW-0808">Transferase</keyword>
<dbReference type="Proteomes" id="UP000286954">
    <property type="component" value="Chromosome"/>
</dbReference>
<evidence type="ECO:0000256" key="4">
    <source>
        <dbReference type="ARBA" id="ARBA00022679"/>
    </source>
</evidence>
<dbReference type="InterPro" id="IPR010137">
    <property type="entry name" value="Lipid_A_LpxA"/>
</dbReference>
<dbReference type="PIRSF" id="PIRSF000456">
    <property type="entry name" value="UDP-GlcNAc_acltr"/>
    <property type="match status" value="1"/>
</dbReference>
<keyword evidence="6" id="KW-0443">Lipid metabolism</keyword>
<evidence type="ECO:0000256" key="2">
    <source>
        <dbReference type="ARBA" id="ARBA00022516"/>
    </source>
</evidence>
<proteinExistence type="predicted"/>
<sequence length="263" mass="28055">MTTRIHPSAIIEPGAELGEGVEIGPFCQIGPKVKIGDRTRLISHVSVLNQTEIGADCVVHPFAALGSPPQDFKYKGGDVSLVIGERNTLREHVTMHLGTETARGTTRVGSGGYFMVGAHVGHDCIVGDNVVFANNATLGGEVVIGDFVIMGGLSAIHQKCRVGRYAFVGGGAPVTGDIIPYGMVDNHGYLAGLNLVGLKRRGFSRDLIHDLRAAYRLVFAAEGAFSERVEDASRLFEHRPEVMEIINFVKAPAARPLCGPEQG</sequence>
<dbReference type="InterPro" id="IPR029098">
    <property type="entry name" value="Acetyltransf_C"/>
</dbReference>
<dbReference type="OrthoDB" id="9807278at2"/>
<evidence type="ECO:0000256" key="3">
    <source>
        <dbReference type="ARBA" id="ARBA00022556"/>
    </source>
</evidence>
<dbReference type="GO" id="GO:0016020">
    <property type="term" value="C:membrane"/>
    <property type="evidence" value="ECO:0007669"/>
    <property type="project" value="GOC"/>
</dbReference>
<gene>
    <name evidence="8" type="ORF">X907_1764</name>
</gene>
<dbReference type="GO" id="GO:0009245">
    <property type="term" value="P:lipid A biosynthetic process"/>
    <property type="evidence" value="ECO:0007669"/>
    <property type="project" value="UniProtKB-KW"/>
</dbReference>
<evidence type="ECO:0000256" key="1">
    <source>
        <dbReference type="ARBA" id="ARBA00022490"/>
    </source>
</evidence>
<dbReference type="PROSITE" id="PS00101">
    <property type="entry name" value="HEXAPEP_TRANSFERASES"/>
    <property type="match status" value="1"/>
</dbReference>
<organism evidence="8 9">
    <name type="scientific">Glycocaulis alkaliphilus</name>
    <dbReference type="NCBI Taxonomy" id="1434191"/>
    <lineage>
        <taxon>Bacteria</taxon>
        <taxon>Pseudomonadati</taxon>
        <taxon>Pseudomonadota</taxon>
        <taxon>Alphaproteobacteria</taxon>
        <taxon>Maricaulales</taxon>
        <taxon>Maricaulaceae</taxon>
        <taxon>Glycocaulis</taxon>
    </lineage>
</organism>